<accession>A0A2G5BGA8</accession>
<feature type="chain" id="PRO_5013734170" evidence="1">
    <location>
        <begin position="22"/>
        <end position="317"/>
    </location>
</feature>
<evidence type="ECO:0000313" key="2">
    <source>
        <dbReference type="EMBL" id="PIA18012.1"/>
    </source>
</evidence>
<protein>
    <submittedName>
        <fullName evidence="2">Uncharacterized protein</fullName>
    </submittedName>
</protein>
<organism evidence="2 3">
    <name type="scientific">Coemansia reversa (strain ATCC 12441 / NRRL 1564)</name>
    <dbReference type="NCBI Taxonomy" id="763665"/>
    <lineage>
        <taxon>Eukaryota</taxon>
        <taxon>Fungi</taxon>
        <taxon>Fungi incertae sedis</taxon>
        <taxon>Zoopagomycota</taxon>
        <taxon>Kickxellomycotina</taxon>
        <taxon>Kickxellomycetes</taxon>
        <taxon>Kickxellales</taxon>
        <taxon>Kickxellaceae</taxon>
        <taxon>Coemansia</taxon>
    </lineage>
</organism>
<keyword evidence="3" id="KW-1185">Reference proteome</keyword>
<dbReference type="AlphaFoldDB" id="A0A2G5BGA8"/>
<keyword evidence="1" id="KW-0732">Signal</keyword>
<sequence length="317" mass="34720">MVCGSKLLITTFLVFWISVLGSTGSLMQGWRASPKALSPRAFELLLWSRLTRHELSSSHKSGVRISQITQGISNSNDTVKCDDAQAWLAYLAILCPKIFRTACQRTLSPQHPRMSQGFEKASQWRSQPVCFDTSQGSRCSSKGGRVGVERSITDSTRTLEAWVNGDIPKIRPMSSLLYRRRPTPTSAAGLLDAETQKSELYTTASPVAPAPRLGYMGSGQCMHYRLENNSGLQAPNLRSRAHWLSEPCSNFQHTSDTLGAQYRKRALALRRASGQASRTLVAPEELTASAILPEEPNGVTSMIAISTVLVFATLGAF</sequence>
<reference evidence="2 3" key="1">
    <citation type="journal article" date="2015" name="Genome Biol. Evol.">
        <title>Phylogenomic analyses indicate that early fungi evolved digesting cell walls of algal ancestors of land plants.</title>
        <authorList>
            <person name="Chang Y."/>
            <person name="Wang S."/>
            <person name="Sekimoto S."/>
            <person name="Aerts A.L."/>
            <person name="Choi C."/>
            <person name="Clum A."/>
            <person name="LaButti K.M."/>
            <person name="Lindquist E.A."/>
            <person name="Yee Ngan C."/>
            <person name="Ohm R.A."/>
            <person name="Salamov A.A."/>
            <person name="Grigoriev I.V."/>
            <person name="Spatafora J.W."/>
            <person name="Berbee M.L."/>
        </authorList>
    </citation>
    <scope>NUCLEOTIDE SEQUENCE [LARGE SCALE GENOMIC DNA]</scope>
    <source>
        <strain evidence="2 3">NRRL 1564</strain>
    </source>
</reference>
<dbReference type="OrthoDB" id="5536897at2759"/>
<dbReference type="Proteomes" id="UP000242474">
    <property type="component" value="Unassembled WGS sequence"/>
</dbReference>
<proteinExistence type="predicted"/>
<name>A0A2G5BGA8_COERN</name>
<evidence type="ECO:0000256" key="1">
    <source>
        <dbReference type="SAM" id="SignalP"/>
    </source>
</evidence>
<dbReference type="EMBL" id="KZ303491">
    <property type="protein sequence ID" value="PIA18012.1"/>
    <property type="molecule type" value="Genomic_DNA"/>
</dbReference>
<gene>
    <name evidence="2" type="ORF">COEREDRAFT_79962</name>
</gene>
<feature type="signal peptide" evidence="1">
    <location>
        <begin position="1"/>
        <end position="21"/>
    </location>
</feature>
<evidence type="ECO:0000313" key="3">
    <source>
        <dbReference type="Proteomes" id="UP000242474"/>
    </source>
</evidence>